<gene>
    <name evidence="3" type="ORF">CUN48_10940</name>
</gene>
<feature type="chain" id="PRO_5014611350" description="Pyrrolo-quinoline quinone repeat domain-containing protein" evidence="1">
    <location>
        <begin position="23"/>
        <end position="381"/>
    </location>
</feature>
<sequence length="381" mass="41342">MKRALRNLLVVAAAALMLSACGGEISPTSFPGLTLDGADAYLASNLHVYKFDPATGAQKWMFPATEADSNTRPGPFAGPPLKFGNAIIVGETIGLNGRTSHRLYALSADSGVELWRFSGGQREYTDGASTDGKLIFAPNGDNTLYALDPAQLEGGEPKLVWKFTAQNKLWVRPRVAKGKVFQPSLDHRLYALDAATGKLLWTFSAGAPIASHPAIADGVLYFGSFDQHMYAVDAETGALVWRSPNRLDGWIWCDPLLDGDEIFVGDVKGGVYAIDRRSGNVLWRSQVGGAIRAQPVIVGNTLYVVSSDTYLYSFDRRLSTDAIRSSPMRVLENGLVRRLLSTPAYANGALLVPLFDGDIKLTAVDLESRRKKFDFPLATKP</sequence>
<dbReference type="PROSITE" id="PS51257">
    <property type="entry name" value="PROKAR_LIPOPROTEIN"/>
    <property type="match status" value="1"/>
</dbReference>
<evidence type="ECO:0000313" key="3">
    <source>
        <dbReference type="EMBL" id="PJF47004.1"/>
    </source>
</evidence>
<dbReference type="AlphaFoldDB" id="A0A2M8QB37"/>
<dbReference type="Gene3D" id="2.130.10.10">
    <property type="entry name" value="YVTN repeat-like/Quinoprotein amine dehydrogenase"/>
    <property type="match status" value="3"/>
</dbReference>
<feature type="signal peptide" evidence="1">
    <location>
        <begin position="1"/>
        <end position="22"/>
    </location>
</feature>
<dbReference type="InterPro" id="IPR015943">
    <property type="entry name" value="WD40/YVTN_repeat-like_dom_sf"/>
</dbReference>
<feature type="domain" description="Pyrrolo-quinoline quinone repeat" evidence="2">
    <location>
        <begin position="227"/>
        <end position="317"/>
    </location>
</feature>
<dbReference type="InterPro" id="IPR018391">
    <property type="entry name" value="PQQ_b-propeller_rpt"/>
</dbReference>
<organism evidence="3 4">
    <name type="scientific">Candidatus Thermofonsia Clade 3 bacterium</name>
    <dbReference type="NCBI Taxonomy" id="2364212"/>
    <lineage>
        <taxon>Bacteria</taxon>
        <taxon>Bacillati</taxon>
        <taxon>Chloroflexota</taxon>
        <taxon>Candidatus Thermofontia</taxon>
        <taxon>Candidatus Thermofonsia Clade 3</taxon>
    </lineage>
</organism>
<comment type="caution">
    <text evidence="3">The sequence shown here is derived from an EMBL/GenBank/DDBJ whole genome shotgun (WGS) entry which is preliminary data.</text>
</comment>
<name>A0A2M8QB37_9CHLR</name>
<evidence type="ECO:0000259" key="2">
    <source>
        <dbReference type="Pfam" id="PF13360"/>
    </source>
</evidence>
<proteinExistence type="predicted"/>
<dbReference type="Pfam" id="PF13360">
    <property type="entry name" value="PQQ_2"/>
    <property type="match status" value="2"/>
</dbReference>
<feature type="domain" description="Pyrrolo-quinoline quinone repeat" evidence="2">
    <location>
        <begin position="47"/>
        <end position="150"/>
    </location>
</feature>
<dbReference type="InterPro" id="IPR011047">
    <property type="entry name" value="Quinoprotein_ADH-like_sf"/>
</dbReference>
<evidence type="ECO:0000313" key="4">
    <source>
        <dbReference type="Proteomes" id="UP000230790"/>
    </source>
</evidence>
<reference evidence="3 4" key="1">
    <citation type="submission" date="2017-11" db="EMBL/GenBank/DDBJ databases">
        <title>Evolution of Phototrophy in the Chloroflexi Phylum Driven by Horizontal Gene Transfer.</title>
        <authorList>
            <person name="Ward L.M."/>
            <person name="Hemp J."/>
            <person name="Shih P.M."/>
            <person name="Mcglynn S.E."/>
            <person name="Fischer W."/>
        </authorList>
    </citation>
    <scope>NUCLEOTIDE SEQUENCE [LARGE SCALE GENOMIC DNA]</scope>
    <source>
        <strain evidence="3">JP3_7</strain>
    </source>
</reference>
<keyword evidence="1" id="KW-0732">Signal</keyword>
<accession>A0A2M8QB37</accession>
<dbReference type="InterPro" id="IPR002372">
    <property type="entry name" value="PQQ_rpt_dom"/>
</dbReference>
<protein>
    <recommendedName>
        <fullName evidence="2">Pyrrolo-quinoline quinone repeat domain-containing protein</fullName>
    </recommendedName>
</protein>
<dbReference type="PANTHER" id="PTHR34512">
    <property type="entry name" value="CELL SURFACE PROTEIN"/>
    <property type="match status" value="1"/>
</dbReference>
<dbReference type="EMBL" id="PGTN01000075">
    <property type="protein sequence ID" value="PJF47004.1"/>
    <property type="molecule type" value="Genomic_DNA"/>
</dbReference>
<evidence type="ECO:0000256" key="1">
    <source>
        <dbReference type="SAM" id="SignalP"/>
    </source>
</evidence>
<dbReference type="Proteomes" id="UP000230790">
    <property type="component" value="Unassembled WGS sequence"/>
</dbReference>
<dbReference type="SMART" id="SM00564">
    <property type="entry name" value="PQQ"/>
    <property type="match status" value="7"/>
</dbReference>
<dbReference type="PANTHER" id="PTHR34512:SF30">
    <property type="entry name" value="OUTER MEMBRANE PROTEIN ASSEMBLY FACTOR BAMB"/>
    <property type="match status" value="1"/>
</dbReference>
<dbReference type="SUPFAM" id="SSF50998">
    <property type="entry name" value="Quinoprotein alcohol dehydrogenase-like"/>
    <property type="match status" value="2"/>
</dbReference>